<dbReference type="PROSITE" id="PS51257">
    <property type="entry name" value="PROKAR_LIPOPROTEIN"/>
    <property type="match status" value="1"/>
</dbReference>
<keyword evidence="1" id="KW-0472">Membrane</keyword>
<name>A0A0N0MEC9_9PROT</name>
<dbReference type="Proteomes" id="UP000031553">
    <property type="component" value="Unassembled WGS sequence"/>
</dbReference>
<organism evidence="2 3">
    <name type="scientific">Komagataeibacter intermedius AF2</name>
    <dbReference type="NCBI Taxonomy" id="1458464"/>
    <lineage>
        <taxon>Bacteria</taxon>
        <taxon>Pseudomonadati</taxon>
        <taxon>Pseudomonadota</taxon>
        <taxon>Alphaproteobacteria</taxon>
        <taxon>Acetobacterales</taxon>
        <taxon>Acetobacteraceae</taxon>
        <taxon>Komagataeibacter</taxon>
    </lineage>
</organism>
<evidence type="ECO:0000256" key="1">
    <source>
        <dbReference type="SAM" id="Phobius"/>
    </source>
</evidence>
<keyword evidence="1" id="KW-0812">Transmembrane</keyword>
<keyword evidence="1" id="KW-1133">Transmembrane helix</keyword>
<gene>
    <name evidence="2" type="ORF">GLUCOINTEAF2_0200756</name>
</gene>
<sequence length="52" mass="5563">MDRKTYMLQGGVPYILLACVPFCTIVGVCYAVLSGGLTLGDLPSATSSLFRY</sequence>
<feature type="transmembrane region" description="Helical" evidence="1">
    <location>
        <begin position="12"/>
        <end position="33"/>
    </location>
</feature>
<reference evidence="2 3" key="1">
    <citation type="submission" date="2015-07" db="EMBL/GenBank/DDBJ databases">
        <title>Draft Genome Sequence of Komagataeibacter intermedius Strain AF2, Isolated from Kombucha Tea.</title>
        <authorList>
            <person name="Santos R.A."/>
            <person name="Berretta A.A."/>
            <person name="Barud H.S."/>
            <person name="Ribeiro S.J."/>
            <person name="Gonzalez-Garcia L.N."/>
            <person name="Zucchi T.D."/>
            <person name="Goldman G.H."/>
            <person name="Riano-Pachon D.M."/>
        </authorList>
    </citation>
    <scope>NUCLEOTIDE SEQUENCE [LARGE SCALE GENOMIC DNA]</scope>
    <source>
        <strain evidence="2 3">AF2</strain>
    </source>
</reference>
<protein>
    <submittedName>
        <fullName evidence="2">Uncharacterized protein</fullName>
    </submittedName>
</protein>
<dbReference type="EMBL" id="JUFX02000203">
    <property type="protein sequence ID" value="KPH86336.1"/>
    <property type="molecule type" value="Genomic_DNA"/>
</dbReference>
<evidence type="ECO:0000313" key="2">
    <source>
        <dbReference type="EMBL" id="KPH86336.1"/>
    </source>
</evidence>
<dbReference type="AlphaFoldDB" id="A0A0N0MEC9"/>
<evidence type="ECO:0000313" key="3">
    <source>
        <dbReference type="Proteomes" id="UP000031553"/>
    </source>
</evidence>
<comment type="caution">
    <text evidence="2">The sequence shown here is derived from an EMBL/GenBank/DDBJ whole genome shotgun (WGS) entry which is preliminary data.</text>
</comment>
<proteinExistence type="predicted"/>
<dbReference type="RefSeq" id="WP_158003692.1">
    <property type="nucleotide sequence ID" value="NZ_JUFX02000203.1"/>
</dbReference>
<accession>A0A0N0MEC9</accession>